<evidence type="ECO:0000313" key="1">
    <source>
        <dbReference type="EMBL" id="KAJ4722020.1"/>
    </source>
</evidence>
<reference evidence="1 2" key="1">
    <citation type="journal article" date="2023" name="Science">
        <title>Complex scaffold remodeling in plant triterpene biosynthesis.</title>
        <authorList>
            <person name="De La Pena R."/>
            <person name="Hodgson H."/>
            <person name="Liu J.C."/>
            <person name="Stephenson M.J."/>
            <person name="Martin A.C."/>
            <person name="Owen C."/>
            <person name="Harkess A."/>
            <person name="Leebens-Mack J."/>
            <person name="Jimenez L.E."/>
            <person name="Osbourn A."/>
            <person name="Sattely E.S."/>
        </authorList>
    </citation>
    <scope>NUCLEOTIDE SEQUENCE [LARGE SCALE GENOMIC DNA]</scope>
    <source>
        <strain evidence="2">cv. JPN11</strain>
        <tissue evidence="1">Leaf</tissue>
    </source>
</reference>
<evidence type="ECO:0000313" key="2">
    <source>
        <dbReference type="Proteomes" id="UP001164539"/>
    </source>
</evidence>
<comment type="caution">
    <text evidence="1">The sequence shown here is derived from an EMBL/GenBank/DDBJ whole genome shotgun (WGS) entry which is preliminary data.</text>
</comment>
<name>A0ACC1YDW6_MELAZ</name>
<sequence>MYSASDDDASPISNDVNDDKKYIRHGPVQEKRKHCRGMFHNTSVQKIHPRNNDASPMSDAEDIYYRDYLSVDCGRQKERFRDLGHLYNKDFSYYKEKGSFSGYERFGDAHILTVNKKQFRCKCRQSFRYQIDPCVIRKWDEREYWHEINARDEIGRNQYQYKRGCSLMEMTSLACEESRWLVPKYSSTLKTKRRSKSNKFGFEKRIHHDGSLLDNSREDDFFKKHMVDLFHFLTENGIL</sequence>
<dbReference type="EMBL" id="CM051396">
    <property type="protein sequence ID" value="KAJ4722020.1"/>
    <property type="molecule type" value="Genomic_DNA"/>
</dbReference>
<proteinExistence type="predicted"/>
<organism evidence="1 2">
    <name type="scientific">Melia azedarach</name>
    <name type="common">Chinaberry tree</name>
    <dbReference type="NCBI Taxonomy" id="155640"/>
    <lineage>
        <taxon>Eukaryota</taxon>
        <taxon>Viridiplantae</taxon>
        <taxon>Streptophyta</taxon>
        <taxon>Embryophyta</taxon>
        <taxon>Tracheophyta</taxon>
        <taxon>Spermatophyta</taxon>
        <taxon>Magnoliopsida</taxon>
        <taxon>eudicotyledons</taxon>
        <taxon>Gunneridae</taxon>
        <taxon>Pentapetalae</taxon>
        <taxon>rosids</taxon>
        <taxon>malvids</taxon>
        <taxon>Sapindales</taxon>
        <taxon>Meliaceae</taxon>
        <taxon>Melia</taxon>
    </lineage>
</organism>
<dbReference type="Proteomes" id="UP001164539">
    <property type="component" value="Chromosome 3"/>
</dbReference>
<gene>
    <name evidence="1" type="ORF">OWV82_005591</name>
</gene>
<accession>A0ACC1YDW6</accession>
<protein>
    <submittedName>
        <fullName evidence="1">FIP1</fullName>
    </submittedName>
</protein>
<keyword evidence="2" id="KW-1185">Reference proteome</keyword>